<reference evidence="2" key="2">
    <citation type="journal article" date="2021" name="Genome Biol. Evol.">
        <title>Developing a high-quality reference genome for a parasitic bivalve with doubly uniparental inheritance (Bivalvia: Unionida).</title>
        <authorList>
            <person name="Smith C.H."/>
        </authorList>
    </citation>
    <scope>NUCLEOTIDE SEQUENCE</scope>
    <source>
        <strain evidence="2">CHS0354</strain>
        <tissue evidence="2">Mantle</tissue>
    </source>
</reference>
<keyword evidence="3" id="KW-1185">Reference proteome</keyword>
<comment type="caution">
    <text evidence="2">The sequence shown here is derived from an EMBL/GenBank/DDBJ whole genome shotgun (WGS) entry which is preliminary data.</text>
</comment>
<feature type="compositionally biased region" description="Polar residues" evidence="1">
    <location>
        <begin position="27"/>
        <end position="46"/>
    </location>
</feature>
<feature type="region of interest" description="Disordered" evidence="1">
    <location>
        <begin position="1"/>
        <end position="117"/>
    </location>
</feature>
<gene>
    <name evidence="2" type="ORF">CHS0354_014823</name>
</gene>
<name>A0AAE0VKS7_9BIVA</name>
<dbReference type="Proteomes" id="UP001195483">
    <property type="component" value="Unassembled WGS sequence"/>
</dbReference>
<feature type="compositionally biased region" description="Polar residues" evidence="1">
    <location>
        <begin position="94"/>
        <end position="116"/>
    </location>
</feature>
<dbReference type="AlphaFoldDB" id="A0AAE0VKS7"/>
<evidence type="ECO:0000256" key="1">
    <source>
        <dbReference type="SAM" id="MobiDB-lite"/>
    </source>
</evidence>
<reference evidence="2" key="1">
    <citation type="journal article" date="2021" name="Genome Biol. Evol.">
        <title>A High-Quality Reference Genome for a Parasitic Bivalve with Doubly Uniparental Inheritance (Bivalvia: Unionida).</title>
        <authorList>
            <person name="Smith C.H."/>
        </authorList>
    </citation>
    <scope>NUCLEOTIDE SEQUENCE</scope>
    <source>
        <strain evidence="2">CHS0354</strain>
    </source>
</reference>
<sequence>MTKSTGTRCLKRIMKYYPPSPRRISKLHSQSNGTENEYHRNTIQQRQGKRWRWRNKPSEDKKKEAHEVASSGGRAINSNSSSNSTNTASKISKGYTTSTSRDSTSAGETKQQTTVEESAKLITYFIVSGFTPQ</sequence>
<reference evidence="2" key="3">
    <citation type="submission" date="2023-05" db="EMBL/GenBank/DDBJ databases">
        <authorList>
            <person name="Smith C.H."/>
        </authorList>
    </citation>
    <scope>NUCLEOTIDE SEQUENCE</scope>
    <source>
        <strain evidence="2">CHS0354</strain>
        <tissue evidence="2">Mantle</tissue>
    </source>
</reference>
<dbReference type="EMBL" id="JAEAOA010000907">
    <property type="protein sequence ID" value="KAK3580350.1"/>
    <property type="molecule type" value="Genomic_DNA"/>
</dbReference>
<proteinExistence type="predicted"/>
<evidence type="ECO:0000313" key="2">
    <source>
        <dbReference type="EMBL" id="KAK3580350.1"/>
    </source>
</evidence>
<protein>
    <submittedName>
        <fullName evidence="2">Uncharacterized protein</fullName>
    </submittedName>
</protein>
<evidence type="ECO:0000313" key="3">
    <source>
        <dbReference type="Proteomes" id="UP001195483"/>
    </source>
</evidence>
<organism evidence="2 3">
    <name type="scientific">Potamilus streckersoni</name>
    <dbReference type="NCBI Taxonomy" id="2493646"/>
    <lineage>
        <taxon>Eukaryota</taxon>
        <taxon>Metazoa</taxon>
        <taxon>Spiralia</taxon>
        <taxon>Lophotrochozoa</taxon>
        <taxon>Mollusca</taxon>
        <taxon>Bivalvia</taxon>
        <taxon>Autobranchia</taxon>
        <taxon>Heteroconchia</taxon>
        <taxon>Palaeoheterodonta</taxon>
        <taxon>Unionida</taxon>
        <taxon>Unionoidea</taxon>
        <taxon>Unionidae</taxon>
        <taxon>Ambleminae</taxon>
        <taxon>Lampsilini</taxon>
        <taxon>Potamilus</taxon>
    </lineage>
</organism>
<feature type="compositionally biased region" description="Low complexity" evidence="1">
    <location>
        <begin position="70"/>
        <end position="93"/>
    </location>
</feature>
<accession>A0AAE0VKS7</accession>
<feature type="compositionally biased region" description="Basic and acidic residues" evidence="1">
    <location>
        <begin position="56"/>
        <end position="67"/>
    </location>
</feature>